<evidence type="ECO:0000313" key="3">
    <source>
        <dbReference type="Proteomes" id="UP000294847"/>
    </source>
</evidence>
<accession>A0A4P7N2F9</accession>
<gene>
    <name evidence="2" type="ORF">PoMZ_10526</name>
</gene>
<proteinExistence type="predicted"/>
<name>A0A4P7N2F9_PYROR</name>
<protein>
    <submittedName>
        <fullName evidence="2">Uncharacterized protein</fullName>
    </submittedName>
</protein>
<dbReference type="AlphaFoldDB" id="A0A4P7N2F9"/>
<feature type="chain" id="PRO_5020288192" evidence="1">
    <location>
        <begin position="18"/>
        <end position="110"/>
    </location>
</feature>
<dbReference type="VEuPathDB" id="FungiDB:M_BR32_EuGene_00128811"/>
<keyword evidence="1" id="KW-0732">Signal</keyword>
<reference evidence="2 3" key="1">
    <citation type="journal article" date="2019" name="Mol. Biol. Evol.">
        <title>Blast fungal genomes show frequent chromosomal changes, gene gains and losses, and effector gene turnover.</title>
        <authorList>
            <person name="Gomez Luciano L.B."/>
            <person name="Jason Tsai I."/>
            <person name="Chuma I."/>
            <person name="Tosa Y."/>
            <person name="Chen Y.H."/>
            <person name="Li J.Y."/>
            <person name="Li M.Y."/>
            <person name="Jade Lu M.Y."/>
            <person name="Nakayashiki H."/>
            <person name="Li W.H."/>
        </authorList>
    </citation>
    <scope>NUCLEOTIDE SEQUENCE [LARGE SCALE GENOMIC DNA]</scope>
    <source>
        <strain evidence="2">MZ5-1-6</strain>
    </source>
</reference>
<evidence type="ECO:0000313" key="2">
    <source>
        <dbReference type="EMBL" id="QBZ54816.1"/>
    </source>
</evidence>
<evidence type="ECO:0000256" key="1">
    <source>
        <dbReference type="SAM" id="SignalP"/>
    </source>
</evidence>
<organism evidence="2 3">
    <name type="scientific">Pyricularia oryzae</name>
    <name type="common">Rice blast fungus</name>
    <name type="synonym">Magnaporthe oryzae</name>
    <dbReference type="NCBI Taxonomy" id="318829"/>
    <lineage>
        <taxon>Eukaryota</taxon>
        <taxon>Fungi</taxon>
        <taxon>Dikarya</taxon>
        <taxon>Ascomycota</taxon>
        <taxon>Pezizomycotina</taxon>
        <taxon>Sordariomycetes</taxon>
        <taxon>Sordariomycetidae</taxon>
        <taxon>Magnaporthales</taxon>
        <taxon>Pyriculariaceae</taxon>
        <taxon>Pyricularia</taxon>
    </lineage>
</organism>
<dbReference type="EMBL" id="CP034204">
    <property type="protein sequence ID" value="QBZ54816.1"/>
    <property type="molecule type" value="Genomic_DNA"/>
</dbReference>
<dbReference type="Proteomes" id="UP000294847">
    <property type="component" value="Chromosome 1"/>
</dbReference>
<feature type="signal peptide" evidence="1">
    <location>
        <begin position="1"/>
        <end position="17"/>
    </location>
</feature>
<sequence length="110" mass="12124">MQLQSILTVALAALASAAPTTEVEKRVEVGSCPSWTLWAEDANSCCKYAEISDGCCIKKNGQPFAVWPQVLSCESEWFSTKEKWYKLLDCNGSRPPSDCEGVPKLDHNPQ</sequence>